<organism evidence="9 10">
    <name type="scientific">Aeoliella straminimaris</name>
    <dbReference type="NCBI Taxonomy" id="2954799"/>
    <lineage>
        <taxon>Bacteria</taxon>
        <taxon>Pseudomonadati</taxon>
        <taxon>Planctomycetota</taxon>
        <taxon>Planctomycetia</taxon>
        <taxon>Pirellulales</taxon>
        <taxon>Lacipirellulaceae</taxon>
        <taxon>Aeoliella</taxon>
    </lineage>
</organism>
<dbReference type="GO" id="GO:0004553">
    <property type="term" value="F:hydrolase activity, hydrolyzing O-glycosyl compounds"/>
    <property type="evidence" value="ECO:0007669"/>
    <property type="project" value="InterPro"/>
</dbReference>
<dbReference type="SUPFAM" id="SSF51011">
    <property type="entry name" value="Glycosyl hydrolase domain"/>
    <property type="match status" value="1"/>
</dbReference>
<accession>A0A9X2FJS5</accession>
<evidence type="ECO:0000313" key="9">
    <source>
        <dbReference type="EMBL" id="MCO6047836.1"/>
    </source>
</evidence>
<dbReference type="Pfam" id="PF00128">
    <property type="entry name" value="Alpha-amylase"/>
    <property type="match status" value="1"/>
</dbReference>
<dbReference type="InterPro" id="IPR006048">
    <property type="entry name" value="A-amylase/branching_C"/>
</dbReference>
<comment type="catalytic activity">
    <reaction evidence="1">
        <text>Transfers a segment of a (1-&gt;4)-alpha-D-glucan chain to a primary hydroxy group in a similar glucan chain.</text>
        <dbReference type="EC" id="2.4.1.18"/>
    </reaction>
</comment>
<comment type="caution">
    <text evidence="9">The sequence shown here is derived from an EMBL/GenBank/DDBJ whole genome shotgun (WGS) entry which is preliminary data.</text>
</comment>
<protein>
    <recommendedName>
        <fullName evidence="4">1,4-alpha-glucan branching enzyme</fullName>
        <ecNumber evidence="4">2.4.1.18</ecNumber>
    </recommendedName>
</protein>
<feature type="active site" description="Nucleophile" evidence="7">
    <location>
        <position position="273"/>
    </location>
</feature>
<comment type="function">
    <text evidence="2">Catalyzes the formation of the alpha-1,6-glucosidic linkages in glycogen by scission of a 1,4-alpha-linked oligosaccharide from growing alpha-1,4-glucan chains and the subsequent attachment of the oligosaccharide to the alpha-1,6 position.</text>
</comment>
<dbReference type="PANTHER" id="PTHR43651">
    <property type="entry name" value="1,4-ALPHA-GLUCAN-BRANCHING ENZYME"/>
    <property type="match status" value="1"/>
</dbReference>
<dbReference type="Gene3D" id="2.60.40.1180">
    <property type="entry name" value="Golgi alpha-mannosidase II"/>
    <property type="match status" value="1"/>
</dbReference>
<dbReference type="InterPro" id="IPR044143">
    <property type="entry name" value="GlgB_N_E_set_prok"/>
</dbReference>
<dbReference type="GO" id="GO:0003844">
    <property type="term" value="F:1,4-alpha-glucan branching enzyme activity"/>
    <property type="evidence" value="ECO:0007669"/>
    <property type="project" value="UniProtKB-EC"/>
</dbReference>
<gene>
    <name evidence="9" type="ORF">NG895_28355</name>
</gene>
<evidence type="ECO:0000256" key="6">
    <source>
        <dbReference type="ARBA" id="ARBA00023277"/>
    </source>
</evidence>
<dbReference type="InterPro" id="IPR006047">
    <property type="entry name" value="GH13_cat_dom"/>
</dbReference>
<dbReference type="Gene3D" id="3.20.20.80">
    <property type="entry name" value="Glycosidases"/>
    <property type="match status" value="1"/>
</dbReference>
<dbReference type="InterPro" id="IPR013780">
    <property type="entry name" value="Glyco_hydro_b"/>
</dbReference>
<evidence type="ECO:0000259" key="8">
    <source>
        <dbReference type="SMART" id="SM00642"/>
    </source>
</evidence>
<dbReference type="SMART" id="SM00642">
    <property type="entry name" value="Aamy"/>
    <property type="match status" value="1"/>
</dbReference>
<reference evidence="9" key="1">
    <citation type="submission" date="2022-06" db="EMBL/GenBank/DDBJ databases">
        <title>Aeoliella straminimaris, a novel planctomycete from sediments.</title>
        <authorList>
            <person name="Vitorino I.R."/>
            <person name="Lage O.M."/>
        </authorList>
    </citation>
    <scope>NUCLEOTIDE SEQUENCE</scope>
    <source>
        <strain evidence="9">ICT_H6.2</strain>
    </source>
</reference>
<dbReference type="GO" id="GO:0005978">
    <property type="term" value="P:glycogen biosynthetic process"/>
    <property type="evidence" value="ECO:0007669"/>
    <property type="project" value="InterPro"/>
</dbReference>
<comment type="similarity">
    <text evidence="3">Belongs to the glycosyl hydrolase 13 family. GlgB subfamily.</text>
</comment>
<keyword evidence="6" id="KW-0119">Carbohydrate metabolism</keyword>
<evidence type="ECO:0000256" key="3">
    <source>
        <dbReference type="ARBA" id="ARBA00009000"/>
    </source>
</evidence>
<keyword evidence="10" id="KW-1185">Reference proteome</keyword>
<evidence type="ECO:0000313" key="10">
    <source>
        <dbReference type="Proteomes" id="UP001155241"/>
    </source>
</evidence>
<dbReference type="Pfam" id="PF02922">
    <property type="entry name" value="CBM_48"/>
    <property type="match status" value="1"/>
</dbReference>
<sequence length="590" mass="66809">MGCIKHEKGAAFRVWAPHAEELYLIGTFNDWDETATPMQPEGNGHWYVDVPGVEYGAEYLYLIHNGDESFRRIDPYAREVTNSVGNAMVHDPSFDWQGDDFQLAPLNELVIYEMHVGTFNATDESGPGTFAEAAKKLTYLKRLGVNAIQLMPLAEFAGDYSWGYNPAHIYAVESAYGGPKALKQLVRLAHQHGIGVILDVVYNHFGPSDLDIWQFDGWNENGKGGIYFYNDWRCSTPWGDTRPDYGRGEVRSYIHDNAMMWMEDYHMDGLRYDMTLFIRSVDGTEQSSIPEGWSLAQWVNRSIADRFPGAITIAEDLQNNEWLTKPVDFGGAGFNTQWDAGFVHPVRAAVQAANDSDRSMQAVRDAVCHRYNIDVFERVIYSESHDEVANGKQRVVSEIDPNDPTGLFAQKRSVLAATLVFTAPGVPMLFQGQEFLRYGWFDDSNPIDWDQAEEFSGIVRLYHDLIRLRLDRDGNSHGLTGQYVHVSHLNDSDKVIAFRRWRNDDPQRDVMVVLNFANINHHAYRIGFPTPGEWKCRFSSDAKIYSDEFGDAPIGDVVTDDEPWDGMSASAEIVLPPYTAVMFSRETATE</sequence>
<dbReference type="CDD" id="cd02855">
    <property type="entry name" value="E_set_GBE_prok_N"/>
    <property type="match status" value="1"/>
</dbReference>
<dbReference type="PIRSF" id="PIRSF000463">
    <property type="entry name" value="GlgB"/>
    <property type="match status" value="1"/>
</dbReference>
<evidence type="ECO:0000256" key="7">
    <source>
        <dbReference type="PIRSR" id="PIRSR000463-1"/>
    </source>
</evidence>
<keyword evidence="5" id="KW-0808">Transferase</keyword>
<feature type="domain" description="Glycosyl hydrolase family 13 catalytic" evidence="8">
    <location>
        <begin position="113"/>
        <end position="469"/>
    </location>
</feature>
<dbReference type="Pfam" id="PF02806">
    <property type="entry name" value="Alpha-amylase_C"/>
    <property type="match status" value="1"/>
</dbReference>
<dbReference type="InterPro" id="IPR004193">
    <property type="entry name" value="Glyco_hydro_13_N"/>
</dbReference>
<feature type="active site" description="Proton donor" evidence="7">
    <location>
        <position position="315"/>
    </location>
</feature>
<proteinExistence type="inferred from homology"/>
<dbReference type="SUPFAM" id="SSF81296">
    <property type="entry name" value="E set domains"/>
    <property type="match status" value="1"/>
</dbReference>
<dbReference type="EC" id="2.4.1.18" evidence="4"/>
<dbReference type="InterPro" id="IPR017853">
    <property type="entry name" value="GH"/>
</dbReference>
<dbReference type="CDD" id="cd11325">
    <property type="entry name" value="AmyAc_GTHase"/>
    <property type="match status" value="1"/>
</dbReference>
<evidence type="ECO:0000256" key="5">
    <source>
        <dbReference type="ARBA" id="ARBA00022679"/>
    </source>
</evidence>
<dbReference type="SUPFAM" id="SSF51445">
    <property type="entry name" value="(Trans)glycosidases"/>
    <property type="match status" value="1"/>
</dbReference>
<dbReference type="InterPro" id="IPR013783">
    <property type="entry name" value="Ig-like_fold"/>
</dbReference>
<evidence type="ECO:0000256" key="1">
    <source>
        <dbReference type="ARBA" id="ARBA00000826"/>
    </source>
</evidence>
<dbReference type="PANTHER" id="PTHR43651:SF11">
    <property type="entry name" value="MALTO-OLIGOSYLTREHALOSE TREHALOHYDROLASE"/>
    <property type="match status" value="1"/>
</dbReference>
<dbReference type="AlphaFoldDB" id="A0A9X2FJS5"/>
<dbReference type="InterPro" id="IPR037439">
    <property type="entry name" value="Branching_enzy"/>
</dbReference>
<dbReference type="Proteomes" id="UP001155241">
    <property type="component" value="Unassembled WGS sequence"/>
</dbReference>
<keyword evidence="9" id="KW-0378">Hydrolase</keyword>
<name>A0A9X2FJS5_9BACT</name>
<dbReference type="Gene3D" id="2.60.40.10">
    <property type="entry name" value="Immunoglobulins"/>
    <property type="match status" value="1"/>
</dbReference>
<dbReference type="GO" id="GO:0043169">
    <property type="term" value="F:cation binding"/>
    <property type="evidence" value="ECO:0007669"/>
    <property type="project" value="InterPro"/>
</dbReference>
<dbReference type="InterPro" id="IPR014756">
    <property type="entry name" value="Ig_E-set"/>
</dbReference>
<evidence type="ECO:0000256" key="4">
    <source>
        <dbReference type="ARBA" id="ARBA00012541"/>
    </source>
</evidence>
<dbReference type="EMBL" id="JAMXLR010000092">
    <property type="protein sequence ID" value="MCO6047836.1"/>
    <property type="molecule type" value="Genomic_DNA"/>
</dbReference>
<evidence type="ECO:0000256" key="2">
    <source>
        <dbReference type="ARBA" id="ARBA00002953"/>
    </source>
</evidence>